<keyword evidence="2" id="KW-1133">Transmembrane helix</keyword>
<proteinExistence type="predicted"/>
<evidence type="ECO:0000256" key="1">
    <source>
        <dbReference type="SAM" id="MobiDB-lite"/>
    </source>
</evidence>
<reference evidence="3" key="1">
    <citation type="submission" date="2020-04" db="EMBL/GenBank/DDBJ databases">
        <title>Draft genome resource of the tomato pathogen Pseudocercospora fuligena.</title>
        <authorList>
            <person name="Zaccaron A."/>
        </authorList>
    </citation>
    <scope>NUCLEOTIDE SEQUENCE</scope>
    <source>
        <strain evidence="3">PF001</strain>
    </source>
</reference>
<evidence type="ECO:0000313" key="4">
    <source>
        <dbReference type="Proteomes" id="UP000660729"/>
    </source>
</evidence>
<organism evidence="3 4">
    <name type="scientific">Pseudocercospora fuligena</name>
    <dbReference type="NCBI Taxonomy" id="685502"/>
    <lineage>
        <taxon>Eukaryota</taxon>
        <taxon>Fungi</taxon>
        <taxon>Dikarya</taxon>
        <taxon>Ascomycota</taxon>
        <taxon>Pezizomycotina</taxon>
        <taxon>Dothideomycetes</taxon>
        <taxon>Dothideomycetidae</taxon>
        <taxon>Mycosphaerellales</taxon>
        <taxon>Mycosphaerellaceae</taxon>
        <taxon>Pseudocercospora</taxon>
    </lineage>
</organism>
<comment type="caution">
    <text evidence="3">The sequence shown here is derived from an EMBL/GenBank/DDBJ whole genome shotgun (WGS) entry which is preliminary data.</text>
</comment>
<gene>
    <name evidence="3" type="ORF">HII31_05598</name>
</gene>
<protein>
    <submittedName>
        <fullName evidence="3">Uncharacterized protein</fullName>
    </submittedName>
</protein>
<evidence type="ECO:0000256" key="2">
    <source>
        <dbReference type="SAM" id="Phobius"/>
    </source>
</evidence>
<evidence type="ECO:0000313" key="3">
    <source>
        <dbReference type="EMBL" id="KAF7193037.1"/>
    </source>
</evidence>
<feature type="non-terminal residue" evidence="3">
    <location>
        <position position="1"/>
    </location>
</feature>
<keyword evidence="2" id="KW-0472">Membrane</keyword>
<accession>A0A8H6RLC5</accession>
<dbReference type="AlphaFoldDB" id="A0A8H6RLC5"/>
<feature type="region of interest" description="Disordered" evidence="1">
    <location>
        <begin position="405"/>
        <end position="427"/>
    </location>
</feature>
<dbReference type="OrthoDB" id="4156595at2759"/>
<keyword evidence="2" id="KW-0812">Transmembrane</keyword>
<feature type="transmembrane region" description="Helical" evidence="2">
    <location>
        <begin position="554"/>
        <end position="573"/>
    </location>
</feature>
<dbReference type="Proteomes" id="UP000660729">
    <property type="component" value="Unassembled WGS sequence"/>
</dbReference>
<dbReference type="EMBL" id="JABCIY010000096">
    <property type="protein sequence ID" value="KAF7193037.1"/>
    <property type="molecule type" value="Genomic_DNA"/>
</dbReference>
<keyword evidence="4" id="KW-1185">Reference proteome</keyword>
<name>A0A8H6RLC5_9PEZI</name>
<sequence>GSVFVVLSQHHDRSWARAHGSNTSVPVILLGLWWRRLVPMQALEFGNESSGSSMALEVNGRNDCFGTFYLAHSSWRCGMYASAASMLSRKEKESPLFCGNKAESKKSSAFACGVNCLAQRLLSFGGWETFIGQTQIPLFPCGAAIELICACSSYIGVRRVPERRLEGRLHPPAGYAARCTIFDHGSTLAIPKTGRTSPCHPLFAPPPWAHCRLQCGPSVKGHDWPYPSCRHRHNVSSGAKGTYCNPVGLLMKPLDPMHLPVCPSQLAMPCGLQVRRNRAENEAVHPGCLPDAAADILNRRAVCIQQDRNGCNGRIERILAPNSGALRHDRFCCATKTRALFGKGLSIQIESSLGGGPKPNHILVGAHFVQHPTSSPPHRQASEAIPAKSVPRTRVTKMSATISVESTATSHYQRRRHSRNKKSDQRDAFLSLSDDAVADAVGAVRCPTPTPSTTSDNGDMRSRNLFSEVRRPLVLTPLRVISFVLSLCIVEFQQRQWRWRQHASADQRSKRWWFSNPEPYQEASGSTWHQNHSWSRRGMTKLQMSESLEISGRVGVALAAWSMLGLLACVYAIRQMYSWIFW</sequence>